<comment type="caution">
    <text evidence="5">The sequence shown here is derived from an EMBL/GenBank/DDBJ whole genome shotgun (WGS) entry which is preliminary data.</text>
</comment>
<name>A0A8J8AWV0_9GAMM</name>
<dbReference type="InterPro" id="IPR008816">
    <property type="entry name" value="Gly_zipper_2TM_dom"/>
</dbReference>
<feature type="signal peptide" evidence="3">
    <location>
        <begin position="1"/>
        <end position="20"/>
    </location>
</feature>
<dbReference type="GO" id="GO:0019867">
    <property type="term" value="C:outer membrane"/>
    <property type="evidence" value="ECO:0007669"/>
    <property type="project" value="InterPro"/>
</dbReference>
<reference evidence="5" key="2">
    <citation type="submission" date="2021-04" db="EMBL/GenBank/DDBJ databases">
        <authorList>
            <person name="Karlyshev A.V."/>
        </authorList>
    </citation>
    <scope>NUCLEOTIDE SEQUENCE</scope>
    <source>
        <strain evidence="5">LMG 29479</strain>
    </source>
</reference>
<evidence type="ECO:0000256" key="2">
    <source>
        <dbReference type="ARBA" id="ARBA00023136"/>
    </source>
</evidence>
<evidence type="ECO:0000313" key="6">
    <source>
        <dbReference type="EMBL" id="MBS7457976.1"/>
    </source>
</evidence>
<dbReference type="Proteomes" id="UP000675747">
    <property type="component" value="Unassembled WGS sequence"/>
</dbReference>
<evidence type="ECO:0000313" key="7">
    <source>
        <dbReference type="Proteomes" id="UP000675747"/>
    </source>
</evidence>
<proteinExistence type="predicted"/>
<dbReference type="PANTHER" id="PTHR35603">
    <property type="match status" value="1"/>
</dbReference>
<evidence type="ECO:0000259" key="4">
    <source>
        <dbReference type="Pfam" id="PF05433"/>
    </source>
</evidence>
<dbReference type="Pfam" id="PF05433">
    <property type="entry name" value="Rick_17kDa_Anti"/>
    <property type="match status" value="1"/>
</dbReference>
<feature type="chain" id="PRO_5042774345" evidence="3">
    <location>
        <begin position="21"/>
        <end position="116"/>
    </location>
</feature>
<evidence type="ECO:0000256" key="1">
    <source>
        <dbReference type="ARBA" id="ARBA00004370"/>
    </source>
</evidence>
<keyword evidence="7" id="KW-1185">Reference proteome</keyword>
<protein>
    <submittedName>
        <fullName evidence="5">Glycine zipper 2TM domain-containing protein</fullName>
    </submittedName>
</protein>
<accession>A0A8J8AWV0</accession>
<reference evidence="6 7" key="1">
    <citation type="journal article" date="2021" name="Microbiol. Resour. Announc.">
        <title>Draft Genome Sequence of Coralloluteibacterium stylophorae LMG 29479T.</title>
        <authorList>
            <person name="Karlyshev A.V."/>
            <person name="Kudryashova E.B."/>
            <person name="Ariskina E.V."/>
            <person name="Conroy A.P."/>
            <person name="Abidueva E.Y."/>
        </authorList>
    </citation>
    <scope>NUCLEOTIDE SEQUENCE [LARGE SCALE GENOMIC DNA]</scope>
    <source>
        <strain evidence="6 7">LMG 29479</strain>
    </source>
</reference>
<keyword evidence="2" id="KW-0472">Membrane</keyword>
<dbReference type="NCBIfam" id="NF008437">
    <property type="entry name" value="PRK11280.1"/>
    <property type="match status" value="1"/>
</dbReference>
<evidence type="ECO:0000313" key="5">
    <source>
        <dbReference type="EMBL" id="MBR0561712.1"/>
    </source>
</evidence>
<keyword evidence="3" id="KW-0732">Signal</keyword>
<dbReference type="EMBL" id="JAGQFT020000008">
    <property type="protein sequence ID" value="MBS7457976.1"/>
    <property type="molecule type" value="Genomic_DNA"/>
</dbReference>
<dbReference type="AlphaFoldDB" id="A0A8J8AWV0"/>
<comment type="subcellular location">
    <subcellularLocation>
        <location evidence="1">Membrane</location>
    </subcellularLocation>
</comment>
<evidence type="ECO:0000256" key="3">
    <source>
        <dbReference type="SAM" id="SignalP"/>
    </source>
</evidence>
<feature type="domain" description="Glycine zipper 2TM" evidence="4">
    <location>
        <begin position="55"/>
        <end position="96"/>
    </location>
</feature>
<dbReference type="EMBL" id="JAGQFT010000018">
    <property type="protein sequence ID" value="MBR0561712.1"/>
    <property type="molecule type" value="Genomic_DNA"/>
</dbReference>
<organism evidence="5">
    <name type="scientific">Coralloluteibacterium stylophorae</name>
    <dbReference type="NCBI Taxonomy" id="1776034"/>
    <lineage>
        <taxon>Bacteria</taxon>
        <taxon>Pseudomonadati</taxon>
        <taxon>Pseudomonadota</taxon>
        <taxon>Gammaproteobacteria</taxon>
        <taxon>Lysobacterales</taxon>
        <taxon>Lysobacteraceae</taxon>
        <taxon>Coralloluteibacterium</taxon>
    </lineage>
</organism>
<dbReference type="PANTHER" id="PTHR35603:SF2">
    <property type="entry name" value="OUTER MEMBRANE LIPOPROTEIN"/>
    <property type="match status" value="1"/>
</dbReference>
<dbReference type="InterPro" id="IPR051407">
    <property type="entry name" value="Bact_OM_lipoprot/Surf_antigen"/>
</dbReference>
<dbReference type="RefSeq" id="WP_211925679.1">
    <property type="nucleotide sequence ID" value="NZ_JAGQFT020000008.1"/>
</dbReference>
<sequence>MKTTLPLFAGVLGLALSAGAAAQSSDWDYDYDDGVRCRDVPVQRQKEVKDENQIAGTAIGAVAGGLLGNQVGGGSGRKIATAAGAIGGGIAGNKIQEHNQNNSYETVYERHCESIR</sequence>
<gene>
    <name evidence="6" type="ORF">KB893_012630</name>
    <name evidence="5" type="ORF">KB893_04140</name>
</gene>